<sequence length="256" mass="27695">MSADGSIDLTRQVRAHLESLRAAGVLFVPRGAAIALPGPAQPRAGAVPAVARPEPPVDPLEVRRQELTVLSAEVAACDKCSELFSTRTAPVFGTGPLDAEVAFIGAAPGAAEDAQGEPFVGTGGQLLSRIIAACGFTRETVYLFNVIKCRPPKNRAPTRTECENCRGYFRRQYELVKPKHLVALGEFTARLLTGRRDALAALRGKLHEYRGVPLVCTHHPDDIETDKTGKLKPETWEDLKLLLQKMGRPVAAGKRE</sequence>
<comment type="catalytic activity">
    <reaction evidence="1">
        <text>Hydrolyzes single-stranded DNA or mismatched double-stranded DNA and polynucleotides, releasing free uracil.</text>
        <dbReference type="EC" id="3.2.2.27"/>
    </reaction>
</comment>
<comment type="similarity">
    <text evidence="2">Belongs to the uracil-DNA glycosylase (UDG) superfamily. Type 4 (UDGa) family.</text>
</comment>
<evidence type="ECO:0000256" key="7">
    <source>
        <dbReference type="ARBA" id="ARBA00022763"/>
    </source>
</evidence>
<keyword evidence="9" id="KW-0408">Iron</keyword>
<evidence type="ECO:0000256" key="4">
    <source>
        <dbReference type="ARBA" id="ARBA00019403"/>
    </source>
</evidence>
<dbReference type="GO" id="GO:0004844">
    <property type="term" value="F:uracil DNA N-glycosylase activity"/>
    <property type="evidence" value="ECO:0007669"/>
    <property type="project" value="UniProtKB-EC"/>
</dbReference>
<keyword evidence="7" id="KW-0227">DNA damage</keyword>
<dbReference type="GO" id="GO:0006281">
    <property type="term" value="P:DNA repair"/>
    <property type="evidence" value="ECO:0007669"/>
    <property type="project" value="UniProtKB-KW"/>
</dbReference>
<dbReference type="InterPro" id="IPR051536">
    <property type="entry name" value="UDG_Type-4/5"/>
</dbReference>
<evidence type="ECO:0000256" key="3">
    <source>
        <dbReference type="ARBA" id="ARBA00012030"/>
    </source>
</evidence>
<dbReference type="GO" id="GO:0051539">
    <property type="term" value="F:4 iron, 4 sulfur cluster binding"/>
    <property type="evidence" value="ECO:0007669"/>
    <property type="project" value="UniProtKB-KW"/>
</dbReference>
<gene>
    <name evidence="13" type="ORF">FTUN_6145</name>
</gene>
<dbReference type="Proteomes" id="UP000503447">
    <property type="component" value="Chromosome"/>
</dbReference>
<dbReference type="PANTHER" id="PTHR33693:SF1">
    <property type="entry name" value="TYPE-4 URACIL-DNA GLYCOSYLASE"/>
    <property type="match status" value="1"/>
</dbReference>
<evidence type="ECO:0000313" key="13">
    <source>
        <dbReference type="EMBL" id="QJW98550.1"/>
    </source>
</evidence>
<reference evidence="14" key="1">
    <citation type="submission" date="2020-05" db="EMBL/GenBank/DDBJ databases">
        <title>Frigoriglobus tundricola gen. nov., sp. nov., a psychrotolerant cellulolytic planctomycete of the family Gemmataceae with two divergent copies of 16S rRNA gene.</title>
        <authorList>
            <person name="Kulichevskaya I.S."/>
            <person name="Ivanova A.A."/>
            <person name="Naumoff D.G."/>
            <person name="Beletsky A.V."/>
            <person name="Rijpstra W.I.C."/>
            <person name="Sinninghe Damste J.S."/>
            <person name="Mardanov A.V."/>
            <person name="Ravin N.V."/>
            <person name="Dedysh S.N."/>
        </authorList>
    </citation>
    <scope>NUCLEOTIDE SEQUENCE [LARGE SCALE GENOMIC DNA]</scope>
    <source>
        <strain evidence="14">PL17</strain>
    </source>
</reference>
<dbReference type="InterPro" id="IPR005122">
    <property type="entry name" value="Uracil-DNA_glycosylase-like"/>
</dbReference>
<dbReference type="SMART" id="SM00987">
    <property type="entry name" value="UreE_C"/>
    <property type="match status" value="1"/>
</dbReference>
<evidence type="ECO:0000256" key="5">
    <source>
        <dbReference type="ARBA" id="ARBA00022485"/>
    </source>
</evidence>
<evidence type="ECO:0000256" key="10">
    <source>
        <dbReference type="ARBA" id="ARBA00023014"/>
    </source>
</evidence>
<dbReference type="SMART" id="SM00986">
    <property type="entry name" value="UDG"/>
    <property type="match status" value="1"/>
</dbReference>
<proteinExistence type="inferred from homology"/>
<evidence type="ECO:0000256" key="8">
    <source>
        <dbReference type="ARBA" id="ARBA00022801"/>
    </source>
</evidence>
<dbReference type="Gene3D" id="3.40.470.10">
    <property type="entry name" value="Uracil-DNA glycosylase-like domain"/>
    <property type="match status" value="1"/>
</dbReference>
<dbReference type="InterPro" id="IPR036895">
    <property type="entry name" value="Uracil-DNA_glycosylase-like_sf"/>
</dbReference>
<dbReference type="RefSeq" id="WP_171473703.1">
    <property type="nucleotide sequence ID" value="NZ_CP053452.2"/>
</dbReference>
<dbReference type="SUPFAM" id="SSF52141">
    <property type="entry name" value="Uracil-DNA glycosylase-like"/>
    <property type="match status" value="1"/>
</dbReference>
<dbReference type="EC" id="3.2.2.27" evidence="3"/>
<dbReference type="InterPro" id="IPR005273">
    <property type="entry name" value="Ura-DNA_glyco_family4"/>
</dbReference>
<evidence type="ECO:0000259" key="12">
    <source>
        <dbReference type="SMART" id="SM00986"/>
    </source>
</evidence>
<organism evidence="13 14">
    <name type="scientific">Frigoriglobus tundricola</name>
    <dbReference type="NCBI Taxonomy" id="2774151"/>
    <lineage>
        <taxon>Bacteria</taxon>
        <taxon>Pseudomonadati</taxon>
        <taxon>Planctomycetota</taxon>
        <taxon>Planctomycetia</taxon>
        <taxon>Gemmatales</taxon>
        <taxon>Gemmataceae</taxon>
        <taxon>Frigoriglobus</taxon>
    </lineage>
</organism>
<dbReference type="PANTHER" id="PTHR33693">
    <property type="entry name" value="TYPE-5 URACIL-DNA GLYCOSYLASE"/>
    <property type="match status" value="1"/>
</dbReference>
<evidence type="ECO:0000256" key="11">
    <source>
        <dbReference type="ARBA" id="ARBA00023204"/>
    </source>
</evidence>
<dbReference type="KEGG" id="ftj:FTUN_6145"/>
<evidence type="ECO:0000256" key="2">
    <source>
        <dbReference type="ARBA" id="ARBA00006521"/>
    </source>
</evidence>
<protein>
    <recommendedName>
        <fullName evidence="4">Type-4 uracil-DNA glycosylase</fullName>
        <ecNumber evidence="3">3.2.2.27</ecNumber>
    </recommendedName>
</protein>
<evidence type="ECO:0000256" key="9">
    <source>
        <dbReference type="ARBA" id="ARBA00023004"/>
    </source>
</evidence>
<keyword evidence="10" id="KW-0411">Iron-sulfur</keyword>
<name>A0A6M5YYK6_9BACT</name>
<keyword evidence="5" id="KW-0004">4Fe-4S</keyword>
<accession>A0A6M5YYK6</accession>
<keyword evidence="14" id="KW-1185">Reference proteome</keyword>
<evidence type="ECO:0000256" key="6">
    <source>
        <dbReference type="ARBA" id="ARBA00022723"/>
    </source>
</evidence>
<keyword evidence="13" id="KW-0326">Glycosidase</keyword>
<dbReference type="GO" id="GO:0046872">
    <property type="term" value="F:metal ion binding"/>
    <property type="evidence" value="ECO:0007669"/>
    <property type="project" value="UniProtKB-KW"/>
</dbReference>
<evidence type="ECO:0000256" key="1">
    <source>
        <dbReference type="ARBA" id="ARBA00001400"/>
    </source>
</evidence>
<dbReference type="AlphaFoldDB" id="A0A6M5YYK6"/>
<evidence type="ECO:0000313" key="14">
    <source>
        <dbReference type="Proteomes" id="UP000503447"/>
    </source>
</evidence>
<dbReference type="CDD" id="cd10030">
    <property type="entry name" value="UDG-F4_TTUDGA_SPO1dp_like"/>
    <property type="match status" value="1"/>
</dbReference>
<dbReference type="NCBIfam" id="TIGR00758">
    <property type="entry name" value="UDG_fam4"/>
    <property type="match status" value="1"/>
</dbReference>
<dbReference type="EMBL" id="CP053452">
    <property type="protein sequence ID" value="QJW98550.1"/>
    <property type="molecule type" value="Genomic_DNA"/>
</dbReference>
<keyword evidence="8 13" id="KW-0378">Hydrolase</keyword>
<keyword evidence="11" id="KW-0234">DNA repair</keyword>
<dbReference type="Pfam" id="PF03167">
    <property type="entry name" value="UDG"/>
    <property type="match status" value="1"/>
</dbReference>
<keyword evidence="6" id="KW-0479">Metal-binding</keyword>
<feature type="domain" description="Uracil-DNA glycosylase-like" evidence="12">
    <location>
        <begin position="92"/>
        <end position="240"/>
    </location>
</feature>